<dbReference type="GO" id="GO:0008168">
    <property type="term" value="F:methyltransferase activity"/>
    <property type="evidence" value="ECO:0007669"/>
    <property type="project" value="InterPro"/>
</dbReference>
<keyword evidence="5 7" id="KW-0378">Hydrolase</keyword>
<keyword evidence="2 7" id="KW-0121">Carboxypeptidase</keyword>
<evidence type="ECO:0000313" key="10">
    <source>
        <dbReference type="EMBL" id="KAJ3117543.1"/>
    </source>
</evidence>
<comment type="caution">
    <text evidence="10">The sequence shown here is derived from an EMBL/GenBank/DDBJ whole genome shotgun (WGS) entry which is preliminary data.</text>
</comment>
<organism evidence="10 11">
    <name type="scientific">Physocladia obscura</name>
    <dbReference type="NCBI Taxonomy" id="109957"/>
    <lineage>
        <taxon>Eukaryota</taxon>
        <taxon>Fungi</taxon>
        <taxon>Fungi incertae sedis</taxon>
        <taxon>Chytridiomycota</taxon>
        <taxon>Chytridiomycota incertae sedis</taxon>
        <taxon>Chytridiomycetes</taxon>
        <taxon>Chytridiales</taxon>
        <taxon>Chytriomycetaceae</taxon>
        <taxon>Physocladia</taxon>
    </lineage>
</organism>
<keyword evidence="11" id="KW-1185">Reference proteome</keyword>
<comment type="similarity">
    <text evidence="1 7">Belongs to the peptidase S10 family.</text>
</comment>
<dbReference type="EMBL" id="JADGJH010001161">
    <property type="protein sequence ID" value="KAJ3117543.1"/>
    <property type="molecule type" value="Genomic_DNA"/>
</dbReference>
<keyword evidence="6" id="KW-0325">Glycoprotein</keyword>
<feature type="region of interest" description="Disordered" evidence="8">
    <location>
        <begin position="385"/>
        <end position="411"/>
    </location>
</feature>
<dbReference type="SUPFAM" id="SSF53474">
    <property type="entry name" value="alpha/beta-Hydrolases"/>
    <property type="match status" value="1"/>
</dbReference>
<dbReference type="Pfam" id="PF05206">
    <property type="entry name" value="TRM13"/>
    <property type="match status" value="2"/>
</dbReference>
<dbReference type="PROSITE" id="PS00131">
    <property type="entry name" value="CARBOXYPEPT_SER_SER"/>
    <property type="match status" value="1"/>
</dbReference>
<evidence type="ECO:0000256" key="6">
    <source>
        <dbReference type="ARBA" id="ARBA00023180"/>
    </source>
</evidence>
<dbReference type="PANTHER" id="PTHR11802">
    <property type="entry name" value="SERINE PROTEASE FAMILY S10 SERINE CARBOXYPEPTIDASE"/>
    <property type="match status" value="1"/>
</dbReference>
<dbReference type="PROSITE" id="PS00560">
    <property type="entry name" value="CARBOXYPEPT_SER_HIS"/>
    <property type="match status" value="1"/>
</dbReference>
<evidence type="ECO:0000256" key="4">
    <source>
        <dbReference type="ARBA" id="ARBA00022729"/>
    </source>
</evidence>
<evidence type="ECO:0000256" key="1">
    <source>
        <dbReference type="ARBA" id="ARBA00009431"/>
    </source>
</evidence>
<feature type="compositionally biased region" description="Polar residues" evidence="8">
    <location>
        <begin position="385"/>
        <end position="403"/>
    </location>
</feature>
<keyword evidence="3 7" id="KW-0645">Protease</keyword>
<dbReference type="InterPro" id="IPR007871">
    <property type="entry name" value="Methyltransferase_TRM13"/>
</dbReference>
<dbReference type="PANTHER" id="PTHR11802:SF113">
    <property type="entry name" value="SERINE CARBOXYPEPTIDASE CTSA-4.1"/>
    <property type="match status" value="1"/>
</dbReference>
<sequence>MDHVLSVLMEYCPYRIAKSSIEPFCINHSSENEKTREICPLCHTPIAAKMLDKHTRKCNAKPPEYMPDFFKLDANVGSVVTQTTEGHLRDLSDLQRTQFFAKVKKAYKMAISLEDGIAEIFDSSEKKRKEPEPEASKNHTQVNALVDRLKSSTLNSLSSKFCYLEFGCGTAELSQKVNEEIIIMDNSRPQFVLIDRGASRWKVKNERGRFEKLRIDIKDLVLSGCEPLKKEDFTGIVCISKHLCGSATDLTLRFEEFQDFRTGMNHFTGLNLKIRRELGRMSKSILNAARVEFLRKKLNMQISRVRKYVDQEVTPENLVLEGVDENRSGPRIQTATVVTAGGISAVTTTDSGTRTPLPFLGAATVSGDSLVLGVQTTSVSIYSLPSSTSIPPNLTDPENSDTLSSQSQSQSESSNGFVYAAIQSSQEISKKLEGKTLWVWALGKNAKKAQIDGKGLAGGPGKPDWTKTMDHIIQHISPHGSKGLIVFHKNTAIALMKFDLSFSLATHKAKGSSNSVIWTQTRSIFDGNENYVTESANVIKISSKEGASTYVIRTVRIETKFDVKKKEDVNSILVHENPLKFPESNSTPIYFCFGEEQKLFIALSSSEVYSFNIKSKSFETVIRLAPLHLSCFTNSNQNFVQLPFAMQFIGKSYLAIVGVSEKNGNAQNLLSIWDTRYGTMQIKHNLNGDISNTNELTDPTNIVLKEPYFGRTFHIESAISLVAGSVICITTSNLNSKPSKNSVAFSSSISLVPFYCPAVSLMAAFGKLSNSMLFNLQSNSQNHLSLPGLATVAQISPPTNVKLLKSWVTGLTKLDELDASYVSKLTSSNLSVDETNLELVRWIFEKTKLTSPKKATHSFQQLNGVESLVTLNWITLPIIEISQPAMIKLLSRCFSNVKSFYPVKTIQYLISSGRVPACFLMPGSDDTPDRSVSIIECCLAKDDLPTLCQALKKLVGLNEYDIIQVVKYVCCVEGDLTGGIRRATIDNYVGNIMKNKKKDTYRRFMDTSSFNDRSNSSTKHKLDGRKWFFECVFSIPQQNDFAFGQAVKHLTVDEVAVVVEWAVNLLEIDLRRDNELLNRKAMLEARKVAADQAADANGAVGVVKREVGTFFETIEADDLEAIANMKDLRRQLWWLWETPGTMNEFSDVVSQVIDVVNLIVDMHLTMILLTPSLQNLLLRLKECVELDLKMFSVLERRLNGCLAVFELPAGGKKQIETEAKKEKKPESSGLELRQRWKRMVSQVNDGVGGYAKNIFTLPQVATHSVHLHERIAGDVDWCNDNVEKITGYFETPHGYFFFAMFESRNDPENDPFVLWINGGPGCSSNLGLFMELGPCRVDPGGNSTSFNPYGWNNKANLLFLDQPVGTGFSYAKPDGEVGDSETAAADFSLFGESYAGHYIPAIGRKIFRENANAPQKNPNRIHIELKSLGIGNGWVRPLIQYNYFADFLIDSKYGPFISISEYKAYKQKYQICKFLAERCERHPSQTSCIPANLYCGQVFEFPAKIERNPYDVRKPCIGDDLCYEIETDLVEYLNRKWVQQAIGVNTVYKGCSNNVSIQFLWTGDLEHRYDDAIAEILDAGVRVLIYAGDADFVCNWIGNIAWLTEMEWNGSAGFQAAPDQDFLVGNDEIVGKFRTFGNLTWVKIFDAGHMVPYDKPAASLEMLNNWILN</sequence>
<evidence type="ECO:0000256" key="2">
    <source>
        <dbReference type="ARBA" id="ARBA00022645"/>
    </source>
</evidence>
<dbReference type="GO" id="GO:0006508">
    <property type="term" value="P:proteolysis"/>
    <property type="evidence" value="ECO:0007669"/>
    <property type="project" value="UniProtKB-KW"/>
</dbReference>
<dbReference type="InterPro" id="IPR029058">
    <property type="entry name" value="AB_hydrolase_fold"/>
</dbReference>
<evidence type="ECO:0000256" key="7">
    <source>
        <dbReference type="RuleBase" id="RU361156"/>
    </source>
</evidence>
<dbReference type="EC" id="3.4.16.-" evidence="7"/>
<keyword evidence="4" id="KW-0732">Signal</keyword>
<feature type="domain" description="Methyltransferase TRM13" evidence="9">
    <location>
        <begin position="141"/>
        <end position="253"/>
    </location>
</feature>
<gene>
    <name evidence="10" type="ORF">HK100_000800</name>
</gene>
<protein>
    <recommendedName>
        <fullName evidence="7">Carboxypeptidase</fullName>
        <ecNumber evidence="7">3.4.16.-</ecNumber>
    </recommendedName>
</protein>
<dbReference type="GO" id="GO:0000324">
    <property type="term" value="C:fungal-type vacuole"/>
    <property type="evidence" value="ECO:0007669"/>
    <property type="project" value="TreeGrafter"/>
</dbReference>
<evidence type="ECO:0000256" key="8">
    <source>
        <dbReference type="SAM" id="MobiDB-lite"/>
    </source>
</evidence>
<evidence type="ECO:0000259" key="9">
    <source>
        <dbReference type="Pfam" id="PF05206"/>
    </source>
</evidence>
<dbReference type="InterPro" id="IPR001563">
    <property type="entry name" value="Peptidase_S10"/>
</dbReference>
<evidence type="ECO:0000256" key="3">
    <source>
        <dbReference type="ARBA" id="ARBA00022670"/>
    </source>
</evidence>
<dbReference type="GO" id="GO:0008033">
    <property type="term" value="P:tRNA processing"/>
    <property type="evidence" value="ECO:0007669"/>
    <property type="project" value="InterPro"/>
</dbReference>
<name>A0AAD5SZK9_9FUNG</name>
<dbReference type="Gene3D" id="1.10.287.410">
    <property type="match status" value="1"/>
</dbReference>
<feature type="domain" description="Methyltransferase TRM13" evidence="9">
    <location>
        <begin position="262"/>
        <end position="320"/>
    </location>
</feature>
<dbReference type="Gene3D" id="3.40.50.1820">
    <property type="entry name" value="alpha/beta hydrolase"/>
    <property type="match status" value="1"/>
</dbReference>
<dbReference type="PRINTS" id="PR00724">
    <property type="entry name" value="CRBOXYPTASEC"/>
</dbReference>
<reference evidence="10" key="1">
    <citation type="submission" date="2020-05" db="EMBL/GenBank/DDBJ databases">
        <title>Phylogenomic resolution of chytrid fungi.</title>
        <authorList>
            <person name="Stajich J.E."/>
            <person name="Amses K."/>
            <person name="Simmons R."/>
            <person name="Seto K."/>
            <person name="Myers J."/>
            <person name="Bonds A."/>
            <person name="Quandt C.A."/>
            <person name="Barry K."/>
            <person name="Liu P."/>
            <person name="Grigoriev I."/>
            <person name="Longcore J.E."/>
            <person name="James T.Y."/>
        </authorList>
    </citation>
    <scope>NUCLEOTIDE SEQUENCE</scope>
    <source>
        <strain evidence="10">JEL0513</strain>
    </source>
</reference>
<evidence type="ECO:0000313" key="11">
    <source>
        <dbReference type="Proteomes" id="UP001211907"/>
    </source>
</evidence>
<dbReference type="GO" id="GO:0004185">
    <property type="term" value="F:serine-type carboxypeptidase activity"/>
    <property type="evidence" value="ECO:0007669"/>
    <property type="project" value="UniProtKB-UniRule"/>
</dbReference>
<accession>A0AAD5SZK9</accession>
<dbReference type="InterPro" id="IPR018202">
    <property type="entry name" value="Ser_caboxypep_ser_AS"/>
</dbReference>
<evidence type="ECO:0000256" key="5">
    <source>
        <dbReference type="ARBA" id="ARBA00022801"/>
    </source>
</evidence>
<dbReference type="Proteomes" id="UP001211907">
    <property type="component" value="Unassembled WGS sequence"/>
</dbReference>
<proteinExistence type="inferred from homology"/>
<dbReference type="InterPro" id="IPR033124">
    <property type="entry name" value="Ser_caboxypep_his_AS"/>
</dbReference>
<dbReference type="Pfam" id="PF00450">
    <property type="entry name" value="Peptidase_S10"/>
    <property type="match status" value="1"/>
</dbReference>